<organism evidence="4 5">
    <name type="scientific">Amanita thiersii Skay4041</name>
    <dbReference type="NCBI Taxonomy" id="703135"/>
    <lineage>
        <taxon>Eukaryota</taxon>
        <taxon>Fungi</taxon>
        <taxon>Dikarya</taxon>
        <taxon>Basidiomycota</taxon>
        <taxon>Agaricomycotina</taxon>
        <taxon>Agaricomycetes</taxon>
        <taxon>Agaricomycetidae</taxon>
        <taxon>Agaricales</taxon>
        <taxon>Pluteineae</taxon>
        <taxon>Amanitaceae</taxon>
        <taxon>Amanita</taxon>
    </lineage>
</organism>
<accession>A0A2A9NLM1</accession>
<gene>
    <name evidence="4" type="ORF">AMATHDRAFT_74986</name>
</gene>
<evidence type="ECO:0000259" key="3">
    <source>
        <dbReference type="Pfam" id="PF24841"/>
    </source>
</evidence>
<keyword evidence="2" id="KW-0472">Membrane</keyword>
<name>A0A2A9NLM1_9AGAR</name>
<dbReference type="OrthoDB" id="5597489at2759"/>
<dbReference type="InterPro" id="IPR056136">
    <property type="entry name" value="DUF7719"/>
</dbReference>
<keyword evidence="5" id="KW-1185">Reference proteome</keyword>
<dbReference type="PANTHER" id="PTHR37846:SF1">
    <property type="entry name" value="DEACETYLASE-LIKE PROTEIN"/>
    <property type="match status" value="1"/>
</dbReference>
<keyword evidence="2" id="KW-1133">Transmembrane helix</keyword>
<protein>
    <recommendedName>
        <fullName evidence="3">DUF7719 domain-containing protein</fullName>
    </recommendedName>
</protein>
<dbReference type="AlphaFoldDB" id="A0A2A9NLM1"/>
<feature type="transmembrane region" description="Helical" evidence="2">
    <location>
        <begin position="127"/>
        <end position="150"/>
    </location>
</feature>
<dbReference type="EMBL" id="KZ301988">
    <property type="protein sequence ID" value="PFH51439.1"/>
    <property type="molecule type" value="Genomic_DNA"/>
</dbReference>
<evidence type="ECO:0000313" key="5">
    <source>
        <dbReference type="Proteomes" id="UP000242287"/>
    </source>
</evidence>
<keyword evidence="2" id="KW-0812">Transmembrane</keyword>
<feature type="transmembrane region" description="Helical" evidence="2">
    <location>
        <begin position="98"/>
        <end position="115"/>
    </location>
</feature>
<dbReference type="STRING" id="703135.A0A2A9NLM1"/>
<feature type="transmembrane region" description="Helical" evidence="2">
    <location>
        <begin position="162"/>
        <end position="188"/>
    </location>
</feature>
<evidence type="ECO:0000256" key="1">
    <source>
        <dbReference type="SAM" id="MobiDB-lite"/>
    </source>
</evidence>
<evidence type="ECO:0000313" key="4">
    <source>
        <dbReference type="EMBL" id="PFH51439.1"/>
    </source>
</evidence>
<feature type="domain" description="DUF7719" evidence="3">
    <location>
        <begin position="125"/>
        <end position="192"/>
    </location>
</feature>
<feature type="compositionally biased region" description="Basic residues" evidence="1">
    <location>
        <begin position="1"/>
        <end position="14"/>
    </location>
</feature>
<sequence>MSASRRSKKASKSSKRSEQDMLHIPDEEQWRLVNESGILKKLEVPKPKFSQDQTEEPLPLGEEIFNATMLIVPFCFLLLMMDILIHRQYGQEPVLRELVERMMSGIPILSLFVFYTTRHKEHRKMQILLFILAVLAGCRMIFIINHSSWLTNIRQCPPLATLWIYTIVQLELGPAVLSLLTFGSFVWWKGLRLSF</sequence>
<evidence type="ECO:0000256" key="2">
    <source>
        <dbReference type="SAM" id="Phobius"/>
    </source>
</evidence>
<reference evidence="4 5" key="1">
    <citation type="submission" date="2014-02" db="EMBL/GenBank/DDBJ databases">
        <title>Transposable element dynamics among asymbiotic and ectomycorrhizal Amanita fungi.</title>
        <authorList>
            <consortium name="DOE Joint Genome Institute"/>
            <person name="Hess J."/>
            <person name="Skrede I."/>
            <person name="Wolfe B."/>
            <person name="LaButti K."/>
            <person name="Ohm R.A."/>
            <person name="Grigoriev I.V."/>
            <person name="Pringle A."/>
        </authorList>
    </citation>
    <scope>NUCLEOTIDE SEQUENCE [LARGE SCALE GENOMIC DNA]</scope>
    <source>
        <strain evidence="4 5">SKay4041</strain>
    </source>
</reference>
<feature type="region of interest" description="Disordered" evidence="1">
    <location>
        <begin position="1"/>
        <end position="23"/>
    </location>
</feature>
<feature type="transmembrane region" description="Helical" evidence="2">
    <location>
        <begin position="64"/>
        <end position="86"/>
    </location>
</feature>
<dbReference type="PANTHER" id="PTHR37846">
    <property type="entry name" value="YALI0B21296P"/>
    <property type="match status" value="1"/>
</dbReference>
<proteinExistence type="predicted"/>
<dbReference type="Pfam" id="PF24841">
    <property type="entry name" value="DUF7719"/>
    <property type="match status" value="1"/>
</dbReference>
<dbReference type="Proteomes" id="UP000242287">
    <property type="component" value="Unassembled WGS sequence"/>
</dbReference>